<evidence type="ECO:0000313" key="2">
    <source>
        <dbReference type="EMBL" id="TQN74289.1"/>
    </source>
</evidence>
<proteinExistence type="predicted"/>
<feature type="compositionally biased region" description="Basic and acidic residues" evidence="1">
    <location>
        <begin position="291"/>
        <end position="305"/>
    </location>
</feature>
<evidence type="ECO:0000313" key="3">
    <source>
        <dbReference type="Proteomes" id="UP000326340"/>
    </source>
</evidence>
<sequence length="305" mass="34005">MLPMYGLPYQDHTAYSAWYSPQEPSTGHNTENEYHGASRKTRDRESREADAIDGLLEMARCQSTTDMRATCSGSATISATTTGEILPLVQEPVDQEEWMACCAFPRSRRLCSVTEPDPSHALCADIRLQKRLRHFPESHSRARTEDAIVRRRFTTPCETPSMEGLLVRCGWMAPLIPSDHSASDILPADFYDSDETETDPDLGTVDSDDKEEEYCPRNVRENGTMHTDQRQRRTPCSCCPQHSRPGWKSAGHLSLAQGHVCCCLRNYAAPLEVGVMESGEDSSQGSSQGNEPRRSDISKSSGKDR</sequence>
<organism evidence="2 3">
    <name type="scientific">Colletotrichum shisoi</name>
    <dbReference type="NCBI Taxonomy" id="2078593"/>
    <lineage>
        <taxon>Eukaryota</taxon>
        <taxon>Fungi</taxon>
        <taxon>Dikarya</taxon>
        <taxon>Ascomycota</taxon>
        <taxon>Pezizomycotina</taxon>
        <taxon>Sordariomycetes</taxon>
        <taxon>Hypocreomycetidae</taxon>
        <taxon>Glomerellales</taxon>
        <taxon>Glomerellaceae</taxon>
        <taxon>Colletotrichum</taxon>
        <taxon>Colletotrichum destructivum species complex</taxon>
    </lineage>
</organism>
<feature type="compositionally biased region" description="Acidic residues" evidence="1">
    <location>
        <begin position="191"/>
        <end position="212"/>
    </location>
</feature>
<dbReference type="AlphaFoldDB" id="A0A5Q4C5Z0"/>
<gene>
    <name evidence="2" type="ORF">CSHISOI_01178</name>
</gene>
<dbReference type="EMBL" id="PUHP01000044">
    <property type="protein sequence ID" value="TQN74289.1"/>
    <property type="molecule type" value="Genomic_DNA"/>
</dbReference>
<accession>A0A5Q4C5Z0</accession>
<comment type="caution">
    <text evidence="2">The sequence shown here is derived from an EMBL/GenBank/DDBJ whole genome shotgun (WGS) entry which is preliminary data.</text>
</comment>
<feature type="region of interest" description="Disordered" evidence="1">
    <location>
        <begin position="190"/>
        <end position="213"/>
    </location>
</feature>
<protein>
    <submittedName>
        <fullName evidence="2">Uncharacterized protein</fullName>
    </submittedName>
</protein>
<feature type="region of interest" description="Disordered" evidence="1">
    <location>
        <begin position="277"/>
        <end position="305"/>
    </location>
</feature>
<feature type="compositionally biased region" description="Basic and acidic residues" evidence="1">
    <location>
        <begin position="30"/>
        <end position="47"/>
    </location>
</feature>
<dbReference type="Proteomes" id="UP000326340">
    <property type="component" value="Unassembled WGS sequence"/>
</dbReference>
<keyword evidence="3" id="KW-1185">Reference proteome</keyword>
<evidence type="ECO:0000256" key="1">
    <source>
        <dbReference type="SAM" id="MobiDB-lite"/>
    </source>
</evidence>
<feature type="region of interest" description="Disordered" evidence="1">
    <location>
        <begin position="20"/>
        <end position="47"/>
    </location>
</feature>
<reference evidence="2 3" key="1">
    <citation type="journal article" date="2019" name="Sci. Rep.">
        <title>Colletotrichum shisoi sp. nov., an anthracnose pathogen of Perilla frutescens in Japan: molecular phylogenetic, morphological and genomic evidence.</title>
        <authorList>
            <person name="Gan P."/>
            <person name="Tsushima A."/>
            <person name="Hiroyama R."/>
            <person name="Narusaka M."/>
            <person name="Takano Y."/>
            <person name="Narusaka Y."/>
            <person name="Kawaradani M."/>
            <person name="Damm U."/>
            <person name="Shirasu K."/>
        </authorList>
    </citation>
    <scope>NUCLEOTIDE SEQUENCE [LARGE SCALE GENOMIC DNA]</scope>
    <source>
        <strain evidence="2 3">PG-2018a</strain>
    </source>
</reference>
<name>A0A5Q4C5Z0_9PEZI</name>